<evidence type="ECO:0000313" key="1">
    <source>
        <dbReference type="EMBL" id="EYC40205.1"/>
    </source>
</evidence>
<name>A0A016WKN8_9BILA</name>
<dbReference type="Proteomes" id="UP000024635">
    <property type="component" value="Unassembled WGS sequence"/>
</dbReference>
<reference evidence="2" key="1">
    <citation type="journal article" date="2015" name="Nat. Genet.">
        <title>The genome and transcriptome of the zoonotic hookworm Ancylostoma ceylanicum identify infection-specific gene families.</title>
        <authorList>
            <person name="Schwarz E.M."/>
            <person name="Hu Y."/>
            <person name="Antoshechkin I."/>
            <person name="Miller M.M."/>
            <person name="Sternberg P.W."/>
            <person name="Aroian R.V."/>
        </authorList>
    </citation>
    <scope>NUCLEOTIDE SEQUENCE</scope>
    <source>
        <strain evidence="2">HY135</strain>
    </source>
</reference>
<evidence type="ECO:0000313" key="2">
    <source>
        <dbReference type="Proteomes" id="UP000024635"/>
    </source>
</evidence>
<dbReference type="EMBL" id="JARK01000225">
    <property type="protein sequence ID" value="EYC40205.1"/>
    <property type="molecule type" value="Genomic_DNA"/>
</dbReference>
<protein>
    <submittedName>
        <fullName evidence="1">Uncharacterized protein</fullName>
    </submittedName>
</protein>
<dbReference type="AlphaFoldDB" id="A0A016WKN8"/>
<gene>
    <name evidence="1" type="primary">Acey_s0625.g804</name>
    <name evidence="1" type="ORF">Y032_0625g804</name>
</gene>
<comment type="caution">
    <text evidence="1">The sequence shown here is derived from an EMBL/GenBank/DDBJ whole genome shotgun (WGS) entry which is preliminary data.</text>
</comment>
<proteinExistence type="predicted"/>
<keyword evidence="2" id="KW-1185">Reference proteome</keyword>
<organism evidence="1 2">
    <name type="scientific">Ancylostoma ceylanicum</name>
    <dbReference type="NCBI Taxonomy" id="53326"/>
    <lineage>
        <taxon>Eukaryota</taxon>
        <taxon>Metazoa</taxon>
        <taxon>Ecdysozoa</taxon>
        <taxon>Nematoda</taxon>
        <taxon>Chromadorea</taxon>
        <taxon>Rhabditida</taxon>
        <taxon>Rhabditina</taxon>
        <taxon>Rhabditomorpha</taxon>
        <taxon>Strongyloidea</taxon>
        <taxon>Ancylostomatidae</taxon>
        <taxon>Ancylostomatinae</taxon>
        <taxon>Ancylostoma</taxon>
    </lineage>
</organism>
<accession>A0A016WKN8</accession>
<dbReference type="OrthoDB" id="416154at2759"/>
<sequence length="148" mass="16704">MVKICSLPWQHSIHLHIFSGHHCGYIFHSLHGNKLTYELLTSTEGAAAVIGTFTPVFSDEIEPFSLTRINNLFHSSKLATSFGYCLAMTMASQNETALENTTVNFIYGSPYRYEYRLDGGKTLILMGSSKIYSQKYPLYMLAVLIEFC</sequence>